<dbReference type="InterPro" id="IPR007219">
    <property type="entry name" value="XnlR_reg_dom"/>
</dbReference>
<evidence type="ECO:0000256" key="4">
    <source>
        <dbReference type="ARBA" id="ARBA00023242"/>
    </source>
</evidence>
<comment type="subcellular location">
    <subcellularLocation>
        <location evidence="1">Nucleus</location>
    </subcellularLocation>
</comment>
<reference evidence="8" key="1">
    <citation type="submission" date="2019-06" db="EMBL/GenBank/DDBJ databases">
        <authorList>
            <person name="Broberg M."/>
        </authorList>
    </citation>
    <scope>NUCLEOTIDE SEQUENCE [LARGE SCALE GENOMIC DNA]</scope>
</reference>
<feature type="domain" description="Zn(2)-C6 fungal-type" evidence="6">
    <location>
        <begin position="13"/>
        <end position="42"/>
    </location>
</feature>
<dbReference type="InterPro" id="IPR050987">
    <property type="entry name" value="AtrR-like"/>
</dbReference>
<dbReference type="Pfam" id="PF00172">
    <property type="entry name" value="Zn_clus"/>
    <property type="match status" value="1"/>
</dbReference>
<dbReference type="SMART" id="SM00066">
    <property type="entry name" value="GAL4"/>
    <property type="match status" value="1"/>
</dbReference>
<dbReference type="GO" id="GO:0008270">
    <property type="term" value="F:zinc ion binding"/>
    <property type="evidence" value="ECO:0007669"/>
    <property type="project" value="InterPro"/>
</dbReference>
<evidence type="ECO:0000256" key="5">
    <source>
        <dbReference type="SAM" id="MobiDB-lite"/>
    </source>
</evidence>
<evidence type="ECO:0000313" key="7">
    <source>
        <dbReference type="EMBL" id="CAH0056963.1"/>
    </source>
</evidence>
<feature type="region of interest" description="Disordered" evidence="5">
    <location>
        <begin position="605"/>
        <end position="631"/>
    </location>
</feature>
<keyword evidence="3" id="KW-0238">DNA-binding</keyword>
<feature type="region of interest" description="Disordered" evidence="5">
    <location>
        <begin position="51"/>
        <end position="108"/>
    </location>
</feature>
<dbReference type="PROSITE" id="PS00463">
    <property type="entry name" value="ZN2_CY6_FUNGAL_1"/>
    <property type="match status" value="1"/>
</dbReference>
<proteinExistence type="predicted"/>
<keyword evidence="8" id="KW-1185">Reference proteome</keyword>
<dbReference type="PANTHER" id="PTHR46910:SF3">
    <property type="entry name" value="HALOTOLERANCE PROTEIN 9-RELATED"/>
    <property type="match status" value="1"/>
</dbReference>
<dbReference type="CDD" id="cd00067">
    <property type="entry name" value="GAL4"/>
    <property type="match status" value="1"/>
</dbReference>
<dbReference type="InterPro" id="IPR001138">
    <property type="entry name" value="Zn2Cys6_DnaBD"/>
</dbReference>
<dbReference type="GO" id="GO:0005634">
    <property type="term" value="C:nucleus"/>
    <property type="evidence" value="ECO:0007669"/>
    <property type="project" value="UniProtKB-SubCell"/>
</dbReference>
<dbReference type="GO" id="GO:0006351">
    <property type="term" value="P:DNA-templated transcription"/>
    <property type="evidence" value="ECO:0007669"/>
    <property type="project" value="InterPro"/>
</dbReference>
<dbReference type="InterPro" id="IPR036864">
    <property type="entry name" value="Zn2-C6_fun-type_DNA-bd_sf"/>
</dbReference>
<dbReference type="CDD" id="cd12148">
    <property type="entry name" value="fungal_TF_MHR"/>
    <property type="match status" value="1"/>
</dbReference>
<name>A0A9P0ERM6_9HYPO</name>
<dbReference type="GO" id="GO:0000981">
    <property type="term" value="F:DNA-binding transcription factor activity, RNA polymerase II-specific"/>
    <property type="evidence" value="ECO:0007669"/>
    <property type="project" value="InterPro"/>
</dbReference>
<organism evidence="7 8">
    <name type="scientific">Clonostachys solani</name>
    <dbReference type="NCBI Taxonomy" id="160281"/>
    <lineage>
        <taxon>Eukaryota</taxon>
        <taxon>Fungi</taxon>
        <taxon>Dikarya</taxon>
        <taxon>Ascomycota</taxon>
        <taxon>Pezizomycotina</taxon>
        <taxon>Sordariomycetes</taxon>
        <taxon>Hypocreomycetidae</taxon>
        <taxon>Hypocreales</taxon>
        <taxon>Bionectriaceae</taxon>
        <taxon>Clonostachys</taxon>
    </lineage>
</organism>
<dbReference type="Pfam" id="PF04082">
    <property type="entry name" value="Fungal_trans"/>
    <property type="match status" value="1"/>
</dbReference>
<comment type="caution">
    <text evidence="7">The sequence shown here is derived from an EMBL/GenBank/DDBJ whole genome shotgun (WGS) entry which is preliminary data.</text>
</comment>
<dbReference type="Gene3D" id="4.10.240.10">
    <property type="entry name" value="Zn(2)-C6 fungal-type DNA-binding domain"/>
    <property type="match status" value="1"/>
</dbReference>
<evidence type="ECO:0000256" key="3">
    <source>
        <dbReference type="ARBA" id="ARBA00023125"/>
    </source>
</evidence>
<gene>
    <name evidence="7" type="ORF">CSOL1703_00018089</name>
</gene>
<evidence type="ECO:0000256" key="2">
    <source>
        <dbReference type="ARBA" id="ARBA00022723"/>
    </source>
</evidence>
<evidence type="ECO:0000259" key="6">
    <source>
        <dbReference type="PROSITE" id="PS50048"/>
    </source>
</evidence>
<protein>
    <recommendedName>
        <fullName evidence="6">Zn(2)-C6 fungal-type domain-containing protein</fullName>
    </recommendedName>
</protein>
<keyword evidence="4" id="KW-0539">Nucleus</keyword>
<dbReference type="SUPFAM" id="SSF57701">
    <property type="entry name" value="Zn2/Cys6 DNA-binding domain"/>
    <property type="match status" value="1"/>
</dbReference>
<keyword evidence="2" id="KW-0479">Metal-binding</keyword>
<feature type="compositionally biased region" description="Pro residues" evidence="5">
    <location>
        <begin position="64"/>
        <end position="74"/>
    </location>
</feature>
<dbReference type="Proteomes" id="UP000775872">
    <property type="component" value="Unassembled WGS sequence"/>
</dbReference>
<reference evidence="7 8" key="2">
    <citation type="submission" date="2021-10" db="EMBL/GenBank/DDBJ databases">
        <authorList>
            <person name="Piombo E."/>
        </authorList>
    </citation>
    <scope>NUCLEOTIDE SEQUENCE [LARGE SCALE GENOMIC DNA]</scope>
</reference>
<evidence type="ECO:0000313" key="8">
    <source>
        <dbReference type="Proteomes" id="UP000775872"/>
    </source>
</evidence>
<dbReference type="OrthoDB" id="2123952at2759"/>
<sequence>MAPASARTKNPKACEPCRRRKVRCDGNEPCSNCTHDPSTCLYRLKARHRSIQSRPAEGGCARPPTVPPGSPPRPRGVEVRERTLPAQSPDVVRASATSRQGPSQGPSPQLYECVAATHLSPRSTDSSQLFYGPSSSFAFLKQVHRTVLAIRSRRGSAQADTHPHADAAPISGEDDAGLDVFMQRNIFFGVPLKADPVTSPLGLSESIAGLIERPLAAAFLADYKAGSYRFLPVSPTSSYDALLDEGYQDNGVLDQLPLRRSLLLLVLAIGALQSTSHAGLADKIFLEAKHHMTAYEDAVAIPTIQLSLLMAEYQINMGRPSIAYLHVGSACRKGMAMGLAHIIGGYSYEHAQERSATLWSLYFYERREDVGWPYPEAQPLLTNLCRAGEIMEDLTESLYNRKTDTLETLHDKAQALYRRLQQWGDTLGIGSSSVPRQDTFDDPTVTLFLHNETVLHQNGNEKVASELWLRQACRNATDAAIDSIIFTDSMLGAVDFGKVRRHDSFFMEASSIVLLFDSLRHPTKHANNLIYINMALGCLRAMVQDDPVTSVSRSISRIVSVVQNAIGGDVGSPPLADGVTGTLPLALHAAPQHSRLNTNMQNPSVENLEPTYGTSGLTSPPGHHQTLDQDSSVSPFLPWSAFQSILATTEANSQFDLLTTDLSSHFPIDLNMSLDDDAH</sequence>
<dbReference type="PANTHER" id="PTHR46910">
    <property type="entry name" value="TRANSCRIPTION FACTOR PDR1"/>
    <property type="match status" value="1"/>
</dbReference>
<accession>A0A9P0ERM6</accession>
<dbReference type="PROSITE" id="PS50048">
    <property type="entry name" value="ZN2_CY6_FUNGAL_2"/>
    <property type="match status" value="1"/>
</dbReference>
<dbReference type="EMBL" id="CABFOC020000068">
    <property type="protein sequence ID" value="CAH0056963.1"/>
    <property type="molecule type" value="Genomic_DNA"/>
</dbReference>
<feature type="compositionally biased region" description="Polar residues" evidence="5">
    <location>
        <begin position="95"/>
        <end position="107"/>
    </location>
</feature>
<evidence type="ECO:0000256" key="1">
    <source>
        <dbReference type="ARBA" id="ARBA00004123"/>
    </source>
</evidence>
<dbReference type="AlphaFoldDB" id="A0A9P0ERM6"/>
<dbReference type="GO" id="GO:0003677">
    <property type="term" value="F:DNA binding"/>
    <property type="evidence" value="ECO:0007669"/>
    <property type="project" value="UniProtKB-KW"/>
</dbReference>